<dbReference type="GO" id="GO:0005085">
    <property type="term" value="F:guanyl-nucleotide exchange factor activity"/>
    <property type="evidence" value="ECO:0007669"/>
    <property type="project" value="InterPro"/>
</dbReference>
<keyword evidence="6" id="KW-0496">Mitochondrion</keyword>
<feature type="repeat" description="ARM" evidence="7">
    <location>
        <begin position="325"/>
        <end position="368"/>
    </location>
</feature>
<dbReference type="KEGG" id="kdj:28970473"/>
<dbReference type="Gene3D" id="1.25.10.10">
    <property type="entry name" value="Leucine-rich Repeat Variant"/>
    <property type="match status" value="2"/>
</dbReference>
<evidence type="ECO:0000256" key="1">
    <source>
        <dbReference type="ARBA" id="ARBA00004173"/>
    </source>
</evidence>
<keyword evidence="9" id="KW-1185">Reference proteome</keyword>
<dbReference type="InterPro" id="IPR011989">
    <property type="entry name" value="ARM-like"/>
</dbReference>
<dbReference type="GO" id="GO:0005829">
    <property type="term" value="C:cytosol"/>
    <property type="evidence" value="ECO:0007669"/>
    <property type="project" value="UniProtKB-SubCell"/>
</dbReference>
<dbReference type="EMBL" id="CP144538">
    <property type="protein sequence ID" value="WWC64760.1"/>
    <property type="molecule type" value="Genomic_DNA"/>
</dbReference>
<evidence type="ECO:0000256" key="7">
    <source>
        <dbReference type="PROSITE-ProRule" id="PRU00259"/>
    </source>
</evidence>
<gene>
    <name evidence="8" type="ORF">I303_107371</name>
</gene>
<reference evidence="8" key="1">
    <citation type="submission" date="2013-07" db="EMBL/GenBank/DDBJ databases">
        <authorList>
            <consortium name="The Broad Institute Genome Sequencing Platform"/>
            <person name="Cuomo C."/>
            <person name="Litvintseva A."/>
            <person name="Chen Y."/>
            <person name="Heitman J."/>
            <person name="Sun S."/>
            <person name="Springer D."/>
            <person name="Dromer F."/>
            <person name="Young S.K."/>
            <person name="Zeng Q."/>
            <person name="Gargeya S."/>
            <person name="Fitzgerald M."/>
            <person name="Abouelleil A."/>
            <person name="Alvarado L."/>
            <person name="Berlin A.M."/>
            <person name="Chapman S.B."/>
            <person name="Dewar J."/>
            <person name="Goldberg J."/>
            <person name="Griggs A."/>
            <person name="Gujja S."/>
            <person name="Hansen M."/>
            <person name="Howarth C."/>
            <person name="Imamovic A."/>
            <person name="Larimer J."/>
            <person name="McCowan C."/>
            <person name="Murphy C."/>
            <person name="Pearson M."/>
            <person name="Priest M."/>
            <person name="Roberts A."/>
            <person name="Saif S."/>
            <person name="Shea T."/>
            <person name="Sykes S."/>
            <person name="Wortman J."/>
            <person name="Nusbaum C."/>
            <person name="Birren B."/>
        </authorList>
    </citation>
    <scope>NUCLEOTIDE SEQUENCE</scope>
    <source>
        <strain evidence="8">CBS 10117</strain>
    </source>
</reference>
<dbReference type="PANTHER" id="PTHR10957">
    <property type="entry name" value="RAP1 GTPASE-GDP DISSOCIATION STIMULATOR 1"/>
    <property type="match status" value="1"/>
</dbReference>
<evidence type="ECO:0000256" key="3">
    <source>
        <dbReference type="ARBA" id="ARBA00004514"/>
    </source>
</evidence>
<accession>A0AAJ8KWJ7</accession>
<evidence type="ECO:0000256" key="5">
    <source>
        <dbReference type="ARBA" id="ARBA00022824"/>
    </source>
</evidence>
<keyword evidence="5" id="KW-0256">Endoplasmic reticulum</keyword>
<organism evidence="8 9">
    <name type="scientific">Kwoniella dejecticola CBS 10117</name>
    <dbReference type="NCBI Taxonomy" id="1296121"/>
    <lineage>
        <taxon>Eukaryota</taxon>
        <taxon>Fungi</taxon>
        <taxon>Dikarya</taxon>
        <taxon>Basidiomycota</taxon>
        <taxon>Agaricomycotina</taxon>
        <taxon>Tremellomycetes</taxon>
        <taxon>Tremellales</taxon>
        <taxon>Cryptococcaceae</taxon>
        <taxon>Kwoniella</taxon>
    </lineage>
</organism>
<dbReference type="Proteomes" id="UP000078595">
    <property type="component" value="Chromosome 9"/>
</dbReference>
<dbReference type="SUPFAM" id="SSF48371">
    <property type="entry name" value="ARM repeat"/>
    <property type="match status" value="1"/>
</dbReference>
<comment type="subcellular location">
    <subcellularLocation>
        <location evidence="3">Cytoplasm</location>
        <location evidence="3">Cytosol</location>
    </subcellularLocation>
    <subcellularLocation>
        <location evidence="2">Endoplasmic reticulum</location>
    </subcellularLocation>
    <subcellularLocation>
        <location evidence="1">Mitochondrion</location>
    </subcellularLocation>
</comment>
<dbReference type="InterPro" id="IPR016024">
    <property type="entry name" value="ARM-type_fold"/>
</dbReference>
<evidence type="ECO:0000256" key="4">
    <source>
        <dbReference type="ARBA" id="ARBA00022490"/>
    </source>
</evidence>
<dbReference type="RefSeq" id="XP_065825643.1">
    <property type="nucleotide sequence ID" value="XM_065969571.1"/>
</dbReference>
<dbReference type="GeneID" id="28970473"/>
<evidence type="ECO:0000256" key="6">
    <source>
        <dbReference type="ARBA" id="ARBA00023128"/>
    </source>
</evidence>
<dbReference type="InterPro" id="IPR000225">
    <property type="entry name" value="Armadillo"/>
</dbReference>
<dbReference type="GO" id="GO:0005783">
    <property type="term" value="C:endoplasmic reticulum"/>
    <property type="evidence" value="ECO:0007669"/>
    <property type="project" value="UniProtKB-SubCell"/>
</dbReference>
<evidence type="ECO:0000313" key="8">
    <source>
        <dbReference type="EMBL" id="WWC64760.1"/>
    </source>
</evidence>
<reference evidence="8" key="2">
    <citation type="submission" date="2024-02" db="EMBL/GenBank/DDBJ databases">
        <title>Comparative genomics of Cryptococcus and Kwoniella reveals pathogenesis evolution and contrasting modes of karyotype evolution via chromosome fusion or intercentromeric recombination.</title>
        <authorList>
            <person name="Coelho M.A."/>
            <person name="David-Palma M."/>
            <person name="Shea T."/>
            <person name="Bowers K."/>
            <person name="McGinley-Smith S."/>
            <person name="Mohammad A.W."/>
            <person name="Gnirke A."/>
            <person name="Yurkov A.M."/>
            <person name="Nowrousian M."/>
            <person name="Sun S."/>
            <person name="Cuomo C.A."/>
            <person name="Heitman J."/>
        </authorList>
    </citation>
    <scope>NUCLEOTIDE SEQUENCE</scope>
    <source>
        <strain evidence="8">CBS 10117</strain>
    </source>
</reference>
<name>A0AAJ8KWJ7_9TREE</name>
<proteinExistence type="predicted"/>
<keyword evidence="4" id="KW-0963">Cytoplasm</keyword>
<evidence type="ECO:0000313" key="9">
    <source>
        <dbReference type="Proteomes" id="UP000078595"/>
    </source>
</evidence>
<evidence type="ECO:0000256" key="2">
    <source>
        <dbReference type="ARBA" id="ARBA00004240"/>
    </source>
</evidence>
<dbReference type="InterPro" id="IPR040144">
    <property type="entry name" value="RAP1GDS1"/>
</dbReference>
<dbReference type="PROSITE" id="PS50176">
    <property type="entry name" value="ARM_REPEAT"/>
    <property type="match status" value="1"/>
</dbReference>
<dbReference type="GO" id="GO:0005739">
    <property type="term" value="C:mitochondrion"/>
    <property type="evidence" value="ECO:0007669"/>
    <property type="project" value="UniProtKB-SubCell"/>
</dbReference>
<dbReference type="AlphaFoldDB" id="A0AAJ8KWJ7"/>
<sequence length="511" mass="55431">MGAITDESSPDHSTIINLVRSLAALAKKEDQRDEIVATLDQLAVALRDGQTDLPGILVQLLKDGDSEVLRQVARAAANLVIDCDENRERLVTAGYIDSVLSHPTFELDVHSAPAPTILAVTASLHNLTVDKHHFYSTSALDETSTIARWAWSIVSNLLEEPVPPLPSNALSTFLLPLTHYLTSIDIDVDTHLHILTHACNALETSSSQEGSMRHNVLGILDALTAFVEKAIVPIQPDAAQEGDEDEDDEDEGDYEKRLGKAKATIVRILVDLSINVPASSPFWDTMRAWLEMEDRSDLLNCALLSFGNSVKDDASAKSLLQGKESLLPKIISLLSSATPAIIQHSVIGLLKNLSVARDNQDVLGDAGVIEKLYEMGVWLEKTDMLGSVQGGAAGIIKNLCRANALKFECTRVFVNVIKSLAMAQESVKPLGGTRIVEALTIMLVEGEKYPVLQSESVIALTLLATFGGEDARIAVKTSLKGVGIDMIRKMAEDPRKEVRENATTLLRAVDR</sequence>
<protein>
    <submittedName>
        <fullName evidence="8">Uncharacterized protein</fullName>
    </submittedName>
</protein>